<accession>A0A8T1VDG0</accession>
<dbReference type="GO" id="GO:0005524">
    <property type="term" value="F:ATP binding"/>
    <property type="evidence" value="ECO:0007669"/>
    <property type="project" value="InterPro"/>
</dbReference>
<gene>
    <name evidence="8" type="ORF">PHYBOEH_000451</name>
</gene>
<feature type="transmembrane region" description="Helical" evidence="6">
    <location>
        <begin position="554"/>
        <end position="575"/>
    </location>
</feature>
<dbReference type="PANTHER" id="PTHR19241">
    <property type="entry name" value="ATP-BINDING CASSETTE TRANSPORTER"/>
    <property type="match status" value="1"/>
</dbReference>
<keyword evidence="4 6" id="KW-1133">Transmembrane helix</keyword>
<dbReference type="InterPro" id="IPR043926">
    <property type="entry name" value="ABCG_dom"/>
</dbReference>
<dbReference type="PROSITE" id="PS50893">
    <property type="entry name" value="ABC_TRANSPORTER_2"/>
    <property type="match status" value="1"/>
</dbReference>
<dbReference type="GO" id="GO:0140359">
    <property type="term" value="F:ABC-type transporter activity"/>
    <property type="evidence" value="ECO:0007669"/>
    <property type="project" value="InterPro"/>
</dbReference>
<dbReference type="InterPro" id="IPR003593">
    <property type="entry name" value="AAA+_ATPase"/>
</dbReference>
<feature type="transmembrane region" description="Helical" evidence="6">
    <location>
        <begin position="675"/>
        <end position="698"/>
    </location>
</feature>
<dbReference type="InterPro" id="IPR013525">
    <property type="entry name" value="ABC2_TM"/>
</dbReference>
<dbReference type="GO" id="GO:0016020">
    <property type="term" value="C:membrane"/>
    <property type="evidence" value="ECO:0007669"/>
    <property type="project" value="UniProtKB-SubCell"/>
</dbReference>
<feature type="domain" description="ABC transporter" evidence="7">
    <location>
        <begin position="80"/>
        <end position="348"/>
    </location>
</feature>
<dbReference type="AlphaFoldDB" id="A0A8T1VDG0"/>
<evidence type="ECO:0000313" key="9">
    <source>
        <dbReference type="Proteomes" id="UP000693981"/>
    </source>
</evidence>
<comment type="caution">
    <text evidence="8">The sequence shown here is derived from an EMBL/GenBank/DDBJ whole genome shotgun (WGS) entry which is preliminary data.</text>
</comment>
<feature type="transmembrane region" description="Helical" evidence="6">
    <location>
        <begin position="528"/>
        <end position="547"/>
    </location>
</feature>
<feature type="transmembrane region" description="Helical" evidence="6">
    <location>
        <begin position="587"/>
        <end position="606"/>
    </location>
</feature>
<evidence type="ECO:0000256" key="6">
    <source>
        <dbReference type="SAM" id="Phobius"/>
    </source>
</evidence>
<evidence type="ECO:0000256" key="2">
    <source>
        <dbReference type="ARBA" id="ARBA00022448"/>
    </source>
</evidence>
<evidence type="ECO:0000256" key="3">
    <source>
        <dbReference type="ARBA" id="ARBA00022692"/>
    </source>
</evidence>
<feature type="non-terminal residue" evidence="8">
    <location>
        <position position="822"/>
    </location>
</feature>
<keyword evidence="5 6" id="KW-0472">Membrane</keyword>
<keyword evidence="2" id="KW-0813">Transport</keyword>
<dbReference type="FunFam" id="3.40.50.300:FF:000528">
    <property type="entry name" value="ABC transporter G family member 31"/>
    <property type="match status" value="1"/>
</dbReference>
<evidence type="ECO:0000313" key="8">
    <source>
        <dbReference type="EMBL" id="KAG7378283.1"/>
    </source>
</evidence>
<evidence type="ECO:0000256" key="5">
    <source>
        <dbReference type="ARBA" id="ARBA00023136"/>
    </source>
</evidence>
<evidence type="ECO:0000259" key="7">
    <source>
        <dbReference type="PROSITE" id="PS50893"/>
    </source>
</evidence>
<organism evidence="8 9">
    <name type="scientific">Phytophthora boehmeriae</name>
    <dbReference type="NCBI Taxonomy" id="109152"/>
    <lineage>
        <taxon>Eukaryota</taxon>
        <taxon>Sar</taxon>
        <taxon>Stramenopiles</taxon>
        <taxon>Oomycota</taxon>
        <taxon>Peronosporomycetes</taxon>
        <taxon>Peronosporales</taxon>
        <taxon>Peronosporaceae</taxon>
        <taxon>Phytophthora</taxon>
    </lineage>
</organism>
<evidence type="ECO:0000256" key="4">
    <source>
        <dbReference type="ARBA" id="ARBA00022989"/>
    </source>
</evidence>
<reference evidence="8" key="1">
    <citation type="submission" date="2021-02" db="EMBL/GenBank/DDBJ databases">
        <authorList>
            <person name="Palmer J.M."/>
        </authorList>
    </citation>
    <scope>NUCLEOTIDE SEQUENCE</scope>
    <source>
        <strain evidence="8">SCRP23</strain>
    </source>
</reference>
<protein>
    <recommendedName>
        <fullName evidence="7">ABC transporter domain-containing protein</fullName>
    </recommendedName>
</protein>
<feature type="transmembrane region" description="Helical" evidence="6">
    <location>
        <begin position="447"/>
        <end position="466"/>
    </location>
</feature>
<dbReference type="SMART" id="SM00382">
    <property type="entry name" value="AAA"/>
    <property type="match status" value="1"/>
</dbReference>
<comment type="subcellular location">
    <subcellularLocation>
        <location evidence="1">Membrane</location>
        <topology evidence="1">Multi-pass membrane protein</topology>
    </subcellularLocation>
</comment>
<dbReference type="Pfam" id="PF00005">
    <property type="entry name" value="ABC_tran"/>
    <property type="match status" value="2"/>
</dbReference>
<dbReference type="InterPro" id="IPR003439">
    <property type="entry name" value="ABC_transporter-like_ATP-bd"/>
</dbReference>
<keyword evidence="9" id="KW-1185">Reference proteome</keyword>
<name>A0A8T1VDG0_9STRA</name>
<feature type="transmembrane region" description="Helical" evidence="6">
    <location>
        <begin position="473"/>
        <end position="490"/>
    </location>
</feature>
<proteinExistence type="predicted"/>
<dbReference type="OrthoDB" id="66620at2759"/>
<dbReference type="Pfam" id="PF19055">
    <property type="entry name" value="ABC2_membrane_7"/>
    <property type="match status" value="1"/>
</dbReference>
<sequence>MDSTASPATRKKLGYESGSALMAEGPQVLHEHVASKVRKALGHSMPQMDVRFSSLSVTADVVVVDDDDAKFELPTIPNTLKKTFIAPKKRTVRKEILKDVSGVFSPGKITLLLGQPGSGKSALLKMLSGRFPITKNITVEGDIAFNNVSREQIIDRLPQFVSYVNQRDKHYPVLTVKETLQFAHAFCGSELSKHGEEMLTQGTPQENMEALEATKAVFAHYPEIIIQQLGLQNCQDTIVGDAMTRGISGGERKRVTTGEMEFGMKYISLMDEISTGLDSAATYDIINTQRSVAHKLKKTVVIALLQPSPEVFALFDDVMILNEGQLMYHGPCDQVEGYFETLGFSCPPGRDIADYLLDLGTQEQYQYQVEHPTKQPRRASEFADAFRDSHIHREMLYALESPYDPELLRTVEQSMDPTPKFSQSFVDSTLTLLRRQLMITYRNKPFIFGRILMIAVMGLLFCTVFYDFDPTQVSVVLGVVFSSVMFLSMGQSSQIATYMAEREIFYKQRGANFFRTSSYVLATSTSQIPLALAETIIFGSFVYWLCGFESEIKLFLIFELVLFVMNLAMGMWFFFLCSVGPNENVVTPLGMCSILVFIIFAGFIVTKSQIPDYLIWAHWISPMTWSIKALSINQYRSDKMDVCVYNDVDYCAEYNGMTMGEYYLDLFDVDTEKYWIVYGILYTLAIYVIFMFMSFLGLEYLRYEAPENVDVSEKPVEDESYVALRTPKSKSRTGATEDYVVQLDTREKNFTPVTVAFQDLWYSVPDPKNPKESLDLLKGINGFAVPGSITALMGSSGAGKTTLMDVIAGRKTGGKITGKILL</sequence>
<keyword evidence="3 6" id="KW-0812">Transmembrane</keyword>
<dbReference type="GO" id="GO:0016887">
    <property type="term" value="F:ATP hydrolysis activity"/>
    <property type="evidence" value="ECO:0007669"/>
    <property type="project" value="InterPro"/>
</dbReference>
<dbReference type="EMBL" id="JAGDFL010001060">
    <property type="protein sequence ID" value="KAG7378283.1"/>
    <property type="molecule type" value="Genomic_DNA"/>
</dbReference>
<dbReference type="Pfam" id="PF01061">
    <property type="entry name" value="ABC2_membrane"/>
    <property type="match status" value="1"/>
</dbReference>
<dbReference type="Proteomes" id="UP000693981">
    <property type="component" value="Unassembled WGS sequence"/>
</dbReference>
<evidence type="ECO:0000256" key="1">
    <source>
        <dbReference type="ARBA" id="ARBA00004141"/>
    </source>
</evidence>